<keyword evidence="2" id="KW-0472">Membrane</keyword>
<evidence type="ECO:0000313" key="3">
    <source>
        <dbReference type="EMBL" id="CAB9510016.1"/>
    </source>
</evidence>
<evidence type="ECO:0000256" key="1">
    <source>
        <dbReference type="SAM" id="MobiDB-lite"/>
    </source>
</evidence>
<keyword evidence="4" id="KW-1185">Reference proteome</keyword>
<comment type="caution">
    <text evidence="3">The sequence shown here is derived from an EMBL/GenBank/DDBJ whole genome shotgun (WGS) entry which is preliminary data.</text>
</comment>
<protein>
    <submittedName>
        <fullName evidence="3">Uncharacterized protein</fullName>
    </submittedName>
</protein>
<dbReference type="AlphaFoldDB" id="A0A9N8E029"/>
<reference evidence="3" key="1">
    <citation type="submission" date="2020-06" db="EMBL/GenBank/DDBJ databases">
        <authorList>
            <consortium name="Plant Systems Biology data submission"/>
        </authorList>
    </citation>
    <scope>NUCLEOTIDE SEQUENCE</scope>
    <source>
        <strain evidence="3">D6</strain>
    </source>
</reference>
<feature type="compositionally biased region" description="Low complexity" evidence="1">
    <location>
        <begin position="228"/>
        <end position="250"/>
    </location>
</feature>
<feature type="compositionally biased region" description="Low complexity" evidence="1">
    <location>
        <begin position="78"/>
        <end position="98"/>
    </location>
</feature>
<feature type="region of interest" description="Disordered" evidence="1">
    <location>
        <begin position="63"/>
        <end position="109"/>
    </location>
</feature>
<feature type="region of interest" description="Disordered" evidence="1">
    <location>
        <begin position="226"/>
        <end position="250"/>
    </location>
</feature>
<feature type="compositionally biased region" description="Basic residues" evidence="1">
    <location>
        <begin position="99"/>
        <end position="109"/>
    </location>
</feature>
<sequence length="250" mass="28264">MTTLPYSTVPLSPLAMIPLVAVIWFVLPLEYRDIFVRHAVILVGLWQLAAANSATGCLRAATTTTTTDEEPPDELALSESSISTTSSSMSSSMSSFTSSRRRTRQQRRRQVSFGAVEILEFPTILGDNPSTREGASVTLDWKLVRRFRKHVDYMPERTVRPRAVPSRQRELLLLSRGYSFLELDMAAQRTYERQKELRQAKSVPNTNTPFLAFKSKVRMMVTHRRRNNNNNTNSNTTANCSSTRTVGCRT</sequence>
<feature type="transmembrane region" description="Helical" evidence="2">
    <location>
        <begin position="6"/>
        <end position="27"/>
    </location>
</feature>
<name>A0A9N8E029_9STRA</name>
<organism evidence="3 4">
    <name type="scientific">Seminavis robusta</name>
    <dbReference type="NCBI Taxonomy" id="568900"/>
    <lineage>
        <taxon>Eukaryota</taxon>
        <taxon>Sar</taxon>
        <taxon>Stramenopiles</taxon>
        <taxon>Ochrophyta</taxon>
        <taxon>Bacillariophyta</taxon>
        <taxon>Bacillariophyceae</taxon>
        <taxon>Bacillariophycidae</taxon>
        <taxon>Naviculales</taxon>
        <taxon>Naviculaceae</taxon>
        <taxon>Seminavis</taxon>
    </lineage>
</organism>
<accession>A0A9N8E029</accession>
<dbReference type="Proteomes" id="UP001153069">
    <property type="component" value="Unassembled WGS sequence"/>
</dbReference>
<evidence type="ECO:0000313" key="4">
    <source>
        <dbReference type="Proteomes" id="UP001153069"/>
    </source>
</evidence>
<proteinExistence type="predicted"/>
<keyword evidence="2" id="KW-0812">Transmembrane</keyword>
<evidence type="ECO:0000256" key="2">
    <source>
        <dbReference type="SAM" id="Phobius"/>
    </source>
</evidence>
<keyword evidence="2" id="KW-1133">Transmembrane helix</keyword>
<dbReference type="EMBL" id="CAICTM010000414">
    <property type="protein sequence ID" value="CAB9510016.1"/>
    <property type="molecule type" value="Genomic_DNA"/>
</dbReference>
<gene>
    <name evidence="3" type="ORF">SEMRO_415_G138450.1</name>
</gene>